<keyword evidence="3" id="KW-0378">Hydrolase</keyword>
<evidence type="ECO:0000256" key="2">
    <source>
        <dbReference type="ARBA" id="ARBA00022670"/>
    </source>
</evidence>
<feature type="domain" description="Peptidase S1" evidence="7">
    <location>
        <begin position="80"/>
        <end position="348"/>
    </location>
</feature>
<keyword evidence="6 8" id="KW-0812">Transmembrane</keyword>
<evidence type="ECO:0000313" key="8">
    <source>
        <dbReference type="EMBL" id="JAG41322.1"/>
    </source>
</evidence>
<dbReference type="SUPFAM" id="SSF50494">
    <property type="entry name" value="Trypsin-like serine proteases"/>
    <property type="match status" value="1"/>
</dbReference>
<sequence length="396" mass="43943">LIWSSKTNLHSLSLIKFHVPIKPLTKMKIRYVFLKNGWCFVMFCFVFKHVAVNGLHTVRGYPERANFTSQEKAVLRDIRIANGENVVDGEFPYVVAVFRSFPGKPIKHHASGTIITKSHVLTACHVLVVNSKNGPEIDVNNLALPLEIAIMAGTVDLNDTDGKGVVRYGKQLKVHSLCKRTEVSMDYDVGIILLLTPLELVPGRIEILEIPHYKCTTLVNELVAKSETCVTMGWGIIEDLLEWDIMQKIEVGLKPFDWCEKNIRELTESNPHGPDQFNDLNQVCAVGITNRTTICAGDSGSPLVCTDAKVLAGIVSYGPGEISCGKDKWPGGFARVDVVQDFISEFIESTSLDYKVFTYHRCQSPVNVGFIAMFHTSSIIIMTAFVVIGQTICLSI</sequence>
<dbReference type="Gene3D" id="2.40.10.10">
    <property type="entry name" value="Trypsin-like serine proteases"/>
    <property type="match status" value="1"/>
</dbReference>
<reference evidence="8" key="1">
    <citation type="journal article" date="2014" name="PLoS ONE">
        <title>Transcriptome-Based Identification of ABC Transporters in the Western Tarnished Plant Bug Lygus hesperus.</title>
        <authorList>
            <person name="Hull J.J."/>
            <person name="Chaney K."/>
            <person name="Geib S.M."/>
            <person name="Fabrick J.A."/>
            <person name="Brent C.S."/>
            <person name="Walsh D."/>
            <person name="Lavine L.C."/>
        </authorList>
    </citation>
    <scope>NUCLEOTIDE SEQUENCE</scope>
</reference>
<feature type="non-terminal residue" evidence="8">
    <location>
        <position position="1"/>
    </location>
</feature>
<evidence type="ECO:0000256" key="5">
    <source>
        <dbReference type="ARBA" id="ARBA00023157"/>
    </source>
</evidence>
<dbReference type="Pfam" id="PF00089">
    <property type="entry name" value="Trypsin"/>
    <property type="match status" value="1"/>
</dbReference>
<evidence type="ECO:0000256" key="3">
    <source>
        <dbReference type="ARBA" id="ARBA00022801"/>
    </source>
</evidence>
<dbReference type="PROSITE" id="PS00135">
    <property type="entry name" value="TRYPSIN_SER"/>
    <property type="match status" value="1"/>
</dbReference>
<keyword evidence="6" id="KW-0472">Membrane</keyword>
<evidence type="ECO:0000256" key="6">
    <source>
        <dbReference type="SAM" id="Phobius"/>
    </source>
</evidence>
<dbReference type="InterPro" id="IPR033116">
    <property type="entry name" value="TRYPSIN_SER"/>
</dbReference>
<dbReference type="GO" id="GO:0006508">
    <property type="term" value="P:proteolysis"/>
    <property type="evidence" value="ECO:0007669"/>
    <property type="project" value="UniProtKB-KW"/>
</dbReference>
<dbReference type="AlphaFoldDB" id="A0A0A9Z7W4"/>
<accession>A0A0A9Z7W4</accession>
<dbReference type="PANTHER" id="PTHR24276:SF91">
    <property type="entry name" value="AT26814P-RELATED"/>
    <property type="match status" value="1"/>
</dbReference>
<organism evidence="8">
    <name type="scientific">Lygus hesperus</name>
    <name type="common">Western plant bug</name>
    <dbReference type="NCBI Taxonomy" id="30085"/>
    <lineage>
        <taxon>Eukaryota</taxon>
        <taxon>Metazoa</taxon>
        <taxon>Ecdysozoa</taxon>
        <taxon>Arthropoda</taxon>
        <taxon>Hexapoda</taxon>
        <taxon>Insecta</taxon>
        <taxon>Pterygota</taxon>
        <taxon>Neoptera</taxon>
        <taxon>Paraneoptera</taxon>
        <taxon>Hemiptera</taxon>
        <taxon>Heteroptera</taxon>
        <taxon>Panheteroptera</taxon>
        <taxon>Cimicomorpha</taxon>
        <taxon>Miridae</taxon>
        <taxon>Mirini</taxon>
        <taxon>Lygus</taxon>
    </lineage>
</organism>
<keyword evidence="5" id="KW-1015">Disulfide bond</keyword>
<protein>
    <submittedName>
        <fullName evidence="8">Transmembrane protease serine 9</fullName>
    </submittedName>
</protein>
<keyword evidence="4" id="KW-0720">Serine protease</keyword>
<gene>
    <name evidence="8" type="primary">Tmprss9_5</name>
    <name evidence="8" type="ORF">CM83_1406</name>
</gene>
<feature type="transmembrane region" description="Helical" evidence="6">
    <location>
        <begin position="368"/>
        <end position="388"/>
    </location>
</feature>
<evidence type="ECO:0000256" key="4">
    <source>
        <dbReference type="ARBA" id="ARBA00022825"/>
    </source>
</evidence>
<evidence type="ECO:0000256" key="1">
    <source>
        <dbReference type="ARBA" id="ARBA00007664"/>
    </source>
</evidence>
<dbReference type="PANTHER" id="PTHR24276">
    <property type="entry name" value="POLYSERASE-RELATED"/>
    <property type="match status" value="1"/>
</dbReference>
<dbReference type="InterPro" id="IPR009003">
    <property type="entry name" value="Peptidase_S1_PA"/>
</dbReference>
<keyword evidence="6" id="KW-1133">Transmembrane helix</keyword>
<keyword evidence="2 8" id="KW-0645">Protease</keyword>
<dbReference type="InterPro" id="IPR001314">
    <property type="entry name" value="Peptidase_S1A"/>
</dbReference>
<dbReference type="InterPro" id="IPR050430">
    <property type="entry name" value="Peptidase_S1"/>
</dbReference>
<name>A0A0A9Z7W4_LYGHE</name>
<dbReference type="PROSITE" id="PS50240">
    <property type="entry name" value="TRYPSIN_DOM"/>
    <property type="match status" value="1"/>
</dbReference>
<dbReference type="SMART" id="SM00020">
    <property type="entry name" value="Tryp_SPc"/>
    <property type="match status" value="1"/>
</dbReference>
<evidence type="ECO:0000259" key="7">
    <source>
        <dbReference type="PROSITE" id="PS50240"/>
    </source>
</evidence>
<dbReference type="InterPro" id="IPR043504">
    <property type="entry name" value="Peptidase_S1_PA_chymotrypsin"/>
</dbReference>
<dbReference type="GO" id="GO:0004252">
    <property type="term" value="F:serine-type endopeptidase activity"/>
    <property type="evidence" value="ECO:0007669"/>
    <property type="project" value="InterPro"/>
</dbReference>
<dbReference type="EMBL" id="GBHO01002282">
    <property type="protein sequence ID" value="JAG41322.1"/>
    <property type="molecule type" value="Transcribed_RNA"/>
</dbReference>
<reference evidence="8" key="2">
    <citation type="submission" date="2014-07" db="EMBL/GenBank/DDBJ databases">
        <authorList>
            <person name="Hull J."/>
        </authorList>
    </citation>
    <scope>NUCLEOTIDE SEQUENCE</scope>
</reference>
<dbReference type="PRINTS" id="PR00722">
    <property type="entry name" value="CHYMOTRYPSIN"/>
</dbReference>
<dbReference type="InterPro" id="IPR001254">
    <property type="entry name" value="Trypsin_dom"/>
</dbReference>
<proteinExistence type="inferred from homology"/>
<comment type="similarity">
    <text evidence="1">Belongs to the peptidase S1 family.</text>
</comment>